<dbReference type="InterPro" id="IPR004107">
    <property type="entry name" value="Integrase_SAM-like_N"/>
</dbReference>
<keyword evidence="9" id="KW-1185">Reference proteome</keyword>
<sequence>MANQFTIQAPNNFVTRISLQVPLLIDRAGDNTKRRFIEFFTAQIRNKGTREAYLHAVKRFFSWCERHGVQFEKIEPIVIATYIESLTLQLSAPTVKLHLAAIRMLYDYLVIGQIVPFNPAASVRGPKHVAKKGKTPVLSAGEARLLLDGIDLSTIGGLRDRALIGVMVFSFARVSATLGMNVDDFYQQGRRMWLRLHEKGGKYHEVPAHHLVEEYVDAYILAAGLSGQRKSPLFRTIARDKKLSNNRMHRTDALRMVKRRAVKAGLPVSTCCHSWRATGITNYLQNGGSLEHAMQIAAHESARTTKLYDRTSDEVSLDEIERVRI</sequence>
<feature type="domain" description="Core-binding (CB)" evidence="7">
    <location>
        <begin position="31"/>
        <end position="110"/>
    </location>
</feature>
<reference evidence="8 9" key="1">
    <citation type="submission" date="2019-02" db="EMBL/GenBank/DDBJ databases">
        <title>Deep-cultivation of Planctomycetes and their phenomic and genomic characterization uncovers novel biology.</title>
        <authorList>
            <person name="Wiegand S."/>
            <person name="Jogler M."/>
            <person name="Boedeker C."/>
            <person name="Pinto D."/>
            <person name="Vollmers J."/>
            <person name="Rivas-Marin E."/>
            <person name="Kohn T."/>
            <person name="Peeters S.H."/>
            <person name="Heuer A."/>
            <person name="Rast P."/>
            <person name="Oberbeckmann S."/>
            <person name="Bunk B."/>
            <person name="Jeske O."/>
            <person name="Meyerdierks A."/>
            <person name="Storesund J.E."/>
            <person name="Kallscheuer N."/>
            <person name="Luecker S."/>
            <person name="Lage O.M."/>
            <person name="Pohl T."/>
            <person name="Merkel B.J."/>
            <person name="Hornburger P."/>
            <person name="Mueller R.-W."/>
            <person name="Bruemmer F."/>
            <person name="Labrenz M."/>
            <person name="Spormann A.M."/>
            <person name="Op den Camp H."/>
            <person name="Overmann J."/>
            <person name="Amann R."/>
            <person name="Jetten M.S.M."/>
            <person name="Mascher T."/>
            <person name="Medema M.H."/>
            <person name="Devos D.P."/>
            <person name="Kaster A.-K."/>
            <person name="Ovreas L."/>
            <person name="Rohde M."/>
            <person name="Galperin M.Y."/>
            <person name="Jogler C."/>
        </authorList>
    </citation>
    <scope>NUCLEOTIDE SEQUENCE [LARGE SCALE GENOMIC DNA]</scope>
    <source>
        <strain evidence="8 9">FF011L</strain>
    </source>
</reference>
<dbReference type="InterPro" id="IPR013762">
    <property type="entry name" value="Integrase-like_cat_sf"/>
</dbReference>
<dbReference type="Proteomes" id="UP000320672">
    <property type="component" value="Chromosome"/>
</dbReference>
<proteinExistence type="inferred from homology"/>
<evidence type="ECO:0000256" key="1">
    <source>
        <dbReference type="ARBA" id="ARBA00008857"/>
    </source>
</evidence>
<dbReference type="EMBL" id="CP036262">
    <property type="protein sequence ID" value="QDS91424.1"/>
    <property type="molecule type" value="Genomic_DNA"/>
</dbReference>
<evidence type="ECO:0000256" key="2">
    <source>
        <dbReference type="ARBA" id="ARBA00022908"/>
    </source>
</evidence>
<dbReference type="InterPro" id="IPR011010">
    <property type="entry name" value="DNA_brk_join_enz"/>
</dbReference>
<dbReference type="Pfam" id="PF00589">
    <property type="entry name" value="Phage_integrase"/>
    <property type="match status" value="1"/>
</dbReference>
<dbReference type="InterPro" id="IPR002104">
    <property type="entry name" value="Integrase_catalytic"/>
</dbReference>
<dbReference type="GO" id="GO:0003677">
    <property type="term" value="F:DNA binding"/>
    <property type="evidence" value="ECO:0007669"/>
    <property type="project" value="UniProtKB-UniRule"/>
</dbReference>
<gene>
    <name evidence="8" type="primary">xerD_1</name>
    <name evidence="8" type="ORF">FF011L_01540</name>
</gene>
<dbReference type="PANTHER" id="PTHR30349:SF41">
    <property type="entry name" value="INTEGRASE_RECOMBINASE PROTEIN MJ0367-RELATED"/>
    <property type="match status" value="1"/>
</dbReference>
<keyword evidence="2" id="KW-0229">DNA integration</keyword>
<feature type="domain" description="Tyr recombinase" evidence="6">
    <location>
        <begin position="133"/>
        <end position="322"/>
    </location>
</feature>
<dbReference type="AlphaFoldDB" id="A0A517M971"/>
<evidence type="ECO:0000313" key="8">
    <source>
        <dbReference type="EMBL" id="QDS91424.1"/>
    </source>
</evidence>
<dbReference type="Pfam" id="PF02899">
    <property type="entry name" value="Phage_int_SAM_1"/>
    <property type="match status" value="1"/>
</dbReference>
<dbReference type="Gene3D" id="1.10.443.10">
    <property type="entry name" value="Intergrase catalytic core"/>
    <property type="match status" value="1"/>
</dbReference>
<protein>
    <submittedName>
        <fullName evidence="8">Tyrosine recombinase XerD</fullName>
    </submittedName>
</protein>
<dbReference type="PROSITE" id="PS51898">
    <property type="entry name" value="TYR_RECOMBINASE"/>
    <property type="match status" value="1"/>
</dbReference>
<evidence type="ECO:0000259" key="6">
    <source>
        <dbReference type="PROSITE" id="PS51898"/>
    </source>
</evidence>
<evidence type="ECO:0000256" key="3">
    <source>
        <dbReference type="ARBA" id="ARBA00023125"/>
    </source>
</evidence>
<dbReference type="KEGG" id="rml:FF011L_01540"/>
<dbReference type="OrthoDB" id="7830133at2"/>
<evidence type="ECO:0000313" key="9">
    <source>
        <dbReference type="Proteomes" id="UP000320672"/>
    </source>
</evidence>
<keyword evidence="4" id="KW-0233">DNA recombination</keyword>
<dbReference type="GO" id="GO:0006310">
    <property type="term" value="P:DNA recombination"/>
    <property type="evidence" value="ECO:0007669"/>
    <property type="project" value="UniProtKB-KW"/>
</dbReference>
<evidence type="ECO:0000256" key="5">
    <source>
        <dbReference type="PROSITE-ProRule" id="PRU01248"/>
    </source>
</evidence>
<dbReference type="PANTHER" id="PTHR30349">
    <property type="entry name" value="PHAGE INTEGRASE-RELATED"/>
    <property type="match status" value="1"/>
</dbReference>
<dbReference type="SUPFAM" id="SSF56349">
    <property type="entry name" value="DNA breaking-rejoining enzymes"/>
    <property type="match status" value="1"/>
</dbReference>
<evidence type="ECO:0000259" key="7">
    <source>
        <dbReference type="PROSITE" id="PS51900"/>
    </source>
</evidence>
<comment type="similarity">
    <text evidence="1">Belongs to the 'phage' integrase family.</text>
</comment>
<dbReference type="RefSeq" id="WP_145349492.1">
    <property type="nucleotide sequence ID" value="NZ_CP036262.1"/>
</dbReference>
<dbReference type="Gene3D" id="1.10.150.130">
    <property type="match status" value="1"/>
</dbReference>
<organism evidence="8 9">
    <name type="scientific">Roseimaritima multifibrata</name>
    <dbReference type="NCBI Taxonomy" id="1930274"/>
    <lineage>
        <taxon>Bacteria</taxon>
        <taxon>Pseudomonadati</taxon>
        <taxon>Planctomycetota</taxon>
        <taxon>Planctomycetia</taxon>
        <taxon>Pirellulales</taxon>
        <taxon>Pirellulaceae</taxon>
        <taxon>Roseimaritima</taxon>
    </lineage>
</organism>
<name>A0A517M971_9BACT</name>
<dbReference type="InterPro" id="IPR044068">
    <property type="entry name" value="CB"/>
</dbReference>
<accession>A0A517M971</accession>
<dbReference type="GO" id="GO:0015074">
    <property type="term" value="P:DNA integration"/>
    <property type="evidence" value="ECO:0007669"/>
    <property type="project" value="UniProtKB-KW"/>
</dbReference>
<dbReference type="PROSITE" id="PS51900">
    <property type="entry name" value="CB"/>
    <property type="match status" value="1"/>
</dbReference>
<evidence type="ECO:0000256" key="4">
    <source>
        <dbReference type="ARBA" id="ARBA00023172"/>
    </source>
</evidence>
<keyword evidence="3 5" id="KW-0238">DNA-binding</keyword>
<dbReference type="InterPro" id="IPR050090">
    <property type="entry name" value="Tyrosine_recombinase_XerCD"/>
</dbReference>
<dbReference type="InterPro" id="IPR010998">
    <property type="entry name" value="Integrase_recombinase_N"/>
</dbReference>